<dbReference type="EMBL" id="JBCGBO010000025">
    <property type="protein sequence ID" value="KAK9177036.1"/>
    <property type="molecule type" value="Genomic_DNA"/>
</dbReference>
<gene>
    <name evidence="2" type="ORF">WN944_029055</name>
</gene>
<protein>
    <submittedName>
        <fullName evidence="2">Uncharacterized protein</fullName>
    </submittedName>
</protein>
<name>A0AAP0QEH8_9ROSI</name>
<reference evidence="2 3" key="1">
    <citation type="submission" date="2024-05" db="EMBL/GenBank/DDBJ databases">
        <title>Haplotype-resolved chromosome-level genome assembly of Huyou (Citrus changshanensis).</title>
        <authorList>
            <person name="Miao C."/>
            <person name="Chen W."/>
            <person name="Wu Y."/>
            <person name="Wang L."/>
            <person name="Zhao S."/>
            <person name="Grierson D."/>
            <person name="Xu C."/>
            <person name="Chen K."/>
        </authorList>
    </citation>
    <scope>NUCLEOTIDE SEQUENCE [LARGE SCALE GENOMIC DNA]</scope>
    <source>
        <strain evidence="2">01-14</strain>
        <tissue evidence="2">Leaf</tissue>
    </source>
</reference>
<dbReference type="PANTHER" id="PTHR34105">
    <property type="entry name" value="PROLINE-, GLUTAMIC ACID- AND LEUCINE-RICH PROTEIN 1"/>
    <property type="match status" value="1"/>
</dbReference>
<proteinExistence type="predicted"/>
<accession>A0AAP0QEH8</accession>
<dbReference type="Proteomes" id="UP001428341">
    <property type="component" value="Unassembled WGS sequence"/>
</dbReference>
<evidence type="ECO:0000313" key="2">
    <source>
        <dbReference type="EMBL" id="KAK9177036.1"/>
    </source>
</evidence>
<evidence type="ECO:0000313" key="3">
    <source>
        <dbReference type="Proteomes" id="UP001428341"/>
    </source>
</evidence>
<feature type="compositionally biased region" description="Basic and acidic residues" evidence="1">
    <location>
        <begin position="365"/>
        <end position="381"/>
    </location>
</feature>
<dbReference type="GO" id="GO:0006364">
    <property type="term" value="P:rRNA processing"/>
    <property type="evidence" value="ECO:0007669"/>
    <property type="project" value="TreeGrafter"/>
</dbReference>
<dbReference type="AlphaFoldDB" id="A0AAP0QEH8"/>
<comment type="caution">
    <text evidence="2">The sequence shown here is derived from an EMBL/GenBank/DDBJ whole genome shotgun (WGS) entry which is preliminary data.</text>
</comment>
<dbReference type="GO" id="GO:0005634">
    <property type="term" value="C:nucleus"/>
    <property type="evidence" value="ECO:0007669"/>
    <property type="project" value="TreeGrafter"/>
</dbReference>
<feature type="region of interest" description="Disordered" evidence="1">
    <location>
        <begin position="357"/>
        <end position="381"/>
    </location>
</feature>
<organism evidence="2 3">
    <name type="scientific">Citrus x changshan-huyou</name>
    <dbReference type="NCBI Taxonomy" id="2935761"/>
    <lineage>
        <taxon>Eukaryota</taxon>
        <taxon>Viridiplantae</taxon>
        <taxon>Streptophyta</taxon>
        <taxon>Embryophyta</taxon>
        <taxon>Tracheophyta</taxon>
        <taxon>Spermatophyta</taxon>
        <taxon>Magnoliopsida</taxon>
        <taxon>eudicotyledons</taxon>
        <taxon>Gunneridae</taxon>
        <taxon>Pentapetalae</taxon>
        <taxon>rosids</taxon>
        <taxon>malvids</taxon>
        <taxon>Sapindales</taxon>
        <taxon>Rutaceae</taxon>
        <taxon>Aurantioideae</taxon>
        <taxon>Citrus</taxon>
    </lineage>
</organism>
<sequence length="488" mass="52524">MNDGFQGLEEEHKGTEAFRALVPPGKDPPPPLGGHTLLGEAVDDAAEDMHRVKKKAIFNYKTIAVIHGRWNGTVVDNACADLNLVVDENGCTTSSPTLKAASLVPMQSCQRKRKHGATTGSSEGHCEITGLSMKEPKNNLASPTSLKIAALEALETLLIVAALHYFNRVMIIELSLAVAKLNNRVIENLGSSNLLQEAWGNEENSTPLPDDPTVSLADLQLSSLHALLAALLSSARMRPPYFGRALEFSAKVKFFGRRQASRELAGFCAGALLALEVLIHPRFLPLGCFPHRFPENVLSGGQKQNTTYFNGMRGAGHGAPDSFDDELYETWFGDGNPSEISVLGPGENVDTREKISVAGSSGAKVSERNSKKQADDGVRNNEDEVMVESQQFQELPSSKGGIDFRLTGDQKLPQRKLEVAAPDGCLHDKSPQETASGEDFLAEKHSVSKNAPTASYPEKGNLDDDSSSMDSFADIVGVEPDSDAEESG</sequence>
<dbReference type="PANTHER" id="PTHR34105:SF1">
    <property type="entry name" value="PROLINE-, GLUTAMIC ACID- AND LEUCINE-RICH PROTEIN 1"/>
    <property type="match status" value="1"/>
</dbReference>
<keyword evidence="3" id="KW-1185">Reference proteome</keyword>
<evidence type="ECO:0000256" key="1">
    <source>
        <dbReference type="SAM" id="MobiDB-lite"/>
    </source>
</evidence>
<feature type="region of interest" description="Disordered" evidence="1">
    <location>
        <begin position="413"/>
        <end position="488"/>
    </location>
</feature>